<dbReference type="EMBL" id="QBIY01004559">
    <property type="protein sequence ID" value="RXN38712.1"/>
    <property type="molecule type" value="Genomic_DNA"/>
</dbReference>
<accession>A0A498M636</accession>
<evidence type="ECO:0000313" key="4">
    <source>
        <dbReference type="Proteomes" id="UP000290572"/>
    </source>
</evidence>
<dbReference type="InterPro" id="IPR012337">
    <property type="entry name" value="RNaseH-like_sf"/>
</dbReference>
<comment type="caution">
    <text evidence="2">The sequence shown here is derived from an EMBL/GenBank/DDBJ whole genome shotgun (WGS) entry which is preliminary data.</text>
</comment>
<gene>
    <name evidence="3" type="ORF">ROHU_013908</name>
    <name evidence="2" type="ORF">ROHU_027806</name>
</gene>
<dbReference type="Proteomes" id="UP000290572">
    <property type="component" value="Unassembled WGS sequence"/>
</dbReference>
<dbReference type="STRING" id="84645.A0A498M636"/>
<feature type="compositionally biased region" description="Low complexity" evidence="1">
    <location>
        <begin position="268"/>
        <end position="278"/>
    </location>
</feature>
<evidence type="ECO:0000313" key="2">
    <source>
        <dbReference type="EMBL" id="RXN16000.1"/>
    </source>
</evidence>
<sequence>MLQEWSITRDQLSSITTDNASNMKKAFQGLPCVWLSCFGHNLNLAIVKVLKLQRVESAVRACKHFVQGFSHSWKRKRELKNQRLLNIPEKSLIHDVVTRWGSTFKMIERFLEEQQACCAVLAADRSSWHLMPKDSDVRTLEMVCQLLGPLNDFTDVLASETKTTLSSLKPVMEHITGILEEKDEDDALTKQMKKVMMDDLQQCYSSEDVSKLIDIACFIDPRFKGNFSQNKDETVMFTVEEAVKLEEMTSRPPQELPAFTTAQEQGNSTSTTTVPSAATKKKDKSLSCLLKKTYISRTRNGQRRRCPVKRKSDSGG</sequence>
<reference evidence="2 4" key="1">
    <citation type="submission" date="2018-03" db="EMBL/GenBank/DDBJ databases">
        <title>Draft genome sequence of Rohu Carp (Labeo rohita).</title>
        <authorList>
            <person name="Das P."/>
            <person name="Kushwaha B."/>
            <person name="Joshi C.G."/>
            <person name="Kumar D."/>
            <person name="Nagpure N.S."/>
            <person name="Sahoo L."/>
            <person name="Das S.P."/>
            <person name="Bit A."/>
            <person name="Patnaik S."/>
            <person name="Meher P.K."/>
            <person name="Jayasankar P."/>
            <person name="Koringa P.G."/>
            <person name="Patel N.V."/>
            <person name="Hinsu A.T."/>
            <person name="Kumar R."/>
            <person name="Pandey M."/>
            <person name="Agarwal S."/>
            <person name="Srivastava S."/>
            <person name="Singh M."/>
            <person name="Iquebal M.A."/>
            <person name="Jaiswal S."/>
            <person name="Angadi U.B."/>
            <person name="Kumar N."/>
            <person name="Raza M."/>
            <person name="Shah T.M."/>
            <person name="Rai A."/>
            <person name="Jena J.K."/>
        </authorList>
    </citation>
    <scope>NUCLEOTIDE SEQUENCE [LARGE SCALE GENOMIC DNA]</scope>
    <source>
        <strain evidence="2">DASCIFA01</strain>
        <tissue evidence="2">Testis</tissue>
    </source>
</reference>
<proteinExistence type="predicted"/>
<feature type="region of interest" description="Disordered" evidence="1">
    <location>
        <begin position="259"/>
        <end position="283"/>
    </location>
</feature>
<name>A0A498M636_LABRO</name>
<dbReference type="SUPFAM" id="SSF53098">
    <property type="entry name" value="Ribonuclease H-like"/>
    <property type="match status" value="1"/>
</dbReference>
<evidence type="ECO:0000256" key="1">
    <source>
        <dbReference type="SAM" id="MobiDB-lite"/>
    </source>
</evidence>
<organism evidence="2 4">
    <name type="scientific">Labeo rohita</name>
    <name type="common">Indian major carp</name>
    <name type="synonym">Cyprinus rohita</name>
    <dbReference type="NCBI Taxonomy" id="84645"/>
    <lineage>
        <taxon>Eukaryota</taxon>
        <taxon>Metazoa</taxon>
        <taxon>Chordata</taxon>
        <taxon>Craniata</taxon>
        <taxon>Vertebrata</taxon>
        <taxon>Euteleostomi</taxon>
        <taxon>Actinopterygii</taxon>
        <taxon>Neopterygii</taxon>
        <taxon>Teleostei</taxon>
        <taxon>Ostariophysi</taxon>
        <taxon>Cypriniformes</taxon>
        <taxon>Cyprinidae</taxon>
        <taxon>Labeoninae</taxon>
        <taxon>Labeonini</taxon>
        <taxon>Labeo</taxon>
    </lineage>
</organism>
<dbReference type="EMBL" id="QBIY01012814">
    <property type="protein sequence ID" value="RXN16000.1"/>
    <property type="molecule type" value="Genomic_DNA"/>
</dbReference>
<keyword evidence="4" id="KW-1185">Reference proteome</keyword>
<dbReference type="AlphaFoldDB" id="A0A498M636"/>
<protein>
    <submittedName>
        <fullName evidence="2">Zinc finger BED domain-containing 1-like protein</fullName>
    </submittedName>
</protein>
<dbReference type="PANTHER" id="PTHR46481">
    <property type="entry name" value="ZINC FINGER BED DOMAIN-CONTAINING PROTEIN 4"/>
    <property type="match status" value="1"/>
</dbReference>
<dbReference type="PANTHER" id="PTHR46481:SF9">
    <property type="entry name" value="ZINC FINGER BED DOMAIN-CONTAINING PROTEIN 1-LIKE"/>
    <property type="match status" value="1"/>
</dbReference>
<dbReference type="InterPro" id="IPR052035">
    <property type="entry name" value="ZnF_BED_domain_contain"/>
</dbReference>
<evidence type="ECO:0000313" key="3">
    <source>
        <dbReference type="EMBL" id="RXN38712.1"/>
    </source>
</evidence>